<proteinExistence type="predicted"/>
<dbReference type="EMBL" id="CP002293">
    <property type="protein sequence ID" value="ADP74302.1"/>
    <property type="molecule type" value="Genomic_DNA"/>
</dbReference>
<reference evidence="1" key="1">
    <citation type="submission" date="2010-10" db="EMBL/GenBank/DDBJ databases">
        <title>Complete sequence of chromosome of Geobacillus sp. Y4.1MC1.</title>
        <authorList>
            <consortium name="US DOE Joint Genome Institute"/>
            <person name="Lucas S."/>
            <person name="Copeland A."/>
            <person name="Lapidus A."/>
            <person name="Cheng J.-F."/>
            <person name="Bruce D."/>
            <person name="Goodwin L."/>
            <person name="Pitluck S."/>
            <person name="Chertkov O."/>
            <person name="Zhang X."/>
            <person name="Detter J.C."/>
            <person name="Han C."/>
            <person name="Tapia R."/>
            <person name="Land M."/>
            <person name="Hauser L."/>
            <person name="Jeffries C."/>
            <person name="Kyrpides N."/>
            <person name="Ivanova N."/>
            <person name="Ovchinnikova G."/>
            <person name="Brumm P."/>
            <person name="Mead D."/>
            <person name="Woyke T."/>
        </authorList>
    </citation>
    <scope>NUCLEOTIDE SEQUENCE [LARGE SCALE GENOMIC DNA]</scope>
    <source>
        <strain evidence="1">Y4.1MC1</strain>
    </source>
</reference>
<dbReference type="AlphaFoldDB" id="A0A7U3YEI1"/>
<accession>A0A7U3YEI1</accession>
<organism evidence="1">
    <name type="scientific">Geobacillus sp. (strain Y4.1MC1)</name>
    <dbReference type="NCBI Taxonomy" id="581103"/>
    <lineage>
        <taxon>Bacteria</taxon>
        <taxon>Bacillati</taxon>
        <taxon>Bacillota</taxon>
        <taxon>Bacilli</taxon>
        <taxon>Bacillales</taxon>
        <taxon>Anoxybacillaceae</taxon>
        <taxon>Geobacillus</taxon>
    </lineage>
</organism>
<sequence length="119" mass="14079">MEKQKLLFQQLKRIKDYWVKTSLDSLKDDADLIWSDYEEEYKMLQNLINTEEKKLAYEKVLNEVLKGAIHSILVMIDGGDDLSDKFTLDLIVEQTNESLKKDSALHEEFYNYLLDVEEK</sequence>
<dbReference type="KEGG" id="gmc:GY4MC1_1512"/>
<protein>
    <submittedName>
        <fullName evidence="1">Uncharacterized protein</fullName>
    </submittedName>
</protein>
<gene>
    <name evidence="1" type="ORF">GY4MC1_1512</name>
</gene>
<name>A0A7U3YEI1_GEOS0</name>
<evidence type="ECO:0000313" key="1">
    <source>
        <dbReference type="EMBL" id="ADP74302.1"/>
    </source>
</evidence>